<evidence type="ECO:0000313" key="9">
    <source>
        <dbReference type="EMBL" id="ACL68911.1"/>
    </source>
</evidence>
<dbReference type="GO" id="GO:0016829">
    <property type="term" value="F:lyase activity"/>
    <property type="evidence" value="ECO:0007669"/>
    <property type="project" value="UniProtKB-KW"/>
</dbReference>
<dbReference type="Pfam" id="PF01416">
    <property type="entry name" value="PseudoU_synth_1"/>
    <property type="match status" value="2"/>
</dbReference>
<dbReference type="GO" id="GO:0003723">
    <property type="term" value="F:RNA binding"/>
    <property type="evidence" value="ECO:0007669"/>
    <property type="project" value="InterPro"/>
</dbReference>
<dbReference type="InterPro" id="IPR020095">
    <property type="entry name" value="PsdUridine_synth_TruA_C"/>
</dbReference>
<dbReference type="HAMAP" id="MF_00171">
    <property type="entry name" value="TruA"/>
    <property type="match status" value="1"/>
</dbReference>
<dbReference type="PANTHER" id="PTHR11142:SF0">
    <property type="entry name" value="TRNA PSEUDOURIDINE SYNTHASE-LIKE 1"/>
    <property type="match status" value="1"/>
</dbReference>
<dbReference type="InterPro" id="IPR020103">
    <property type="entry name" value="PsdUridine_synth_cat_dom_sf"/>
</dbReference>
<proteinExistence type="inferred from homology"/>
<keyword evidence="2 4" id="KW-0819">tRNA processing</keyword>
<feature type="domain" description="Pseudouridine synthase I TruA alpha/beta" evidence="8">
    <location>
        <begin position="148"/>
        <end position="246"/>
    </location>
</feature>
<accession>B8D0U2</accession>
<evidence type="ECO:0000256" key="5">
    <source>
        <dbReference type="PIRSR" id="PIRSR001430-1"/>
    </source>
</evidence>
<dbReference type="PIRSF" id="PIRSF001430">
    <property type="entry name" value="tRNA_psdUrid_synth"/>
    <property type="match status" value="1"/>
</dbReference>
<comment type="similarity">
    <text evidence="1 4 7">Belongs to the tRNA pseudouridine synthase TruA family.</text>
</comment>
<feature type="active site" description="Nucleophile" evidence="4 5">
    <location>
        <position position="54"/>
    </location>
</feature>
<dbReference type="eggNOG" id="COG0101">
    <property type="taxonomic scope" value="Bacteria"/>
</dbReference>
<dbReference type="STRING" id="373903.Hore_01500"/>
<dbReference type="FunFam" id="3.30.70.580:FF:000001">
    <property type="entry name" value="tRNA pseudouridine synthase A"/>
    <property type="match status" value="1"/>
</dbReference>
<evidence type="ECO:0000256" key="1">
    <source>
        <dbReference type="ARBA" id="ARBA00009375"/>
    </source>
</evidence>
<evidence type="ECO:0000256" key="4">
    <source>
        <dbReference type="HAMAP-Rule" id="MF_00171"/>
    </source>
</evidence>
<dbReference type="CDD" id="cd02570">
    <property type="entry name" value="PseudoU_synth_EcTruA"/>
    <property type="match status" value="1"/>
</dbReference>
<dbReference type="KEGG" id="hor:Hore_02450"/>
<evidence type="ECO:0000313" key="10">
    <source>
        <dbReference type="EMBL" id="ACL69006.1"/>
    </source>
</evidence>
<dbReference type="Gene3D" id="3.30.70.580">
    <property type="entry name" value="Pseudouridine synthase I, catalytic domain, N-terminal subdomain"/>
    <property type="match status" value="1"/>
</dbReference>
<feature type="binding site" evidence="4 6">
    <location>
        <position position="112"/>
    </location>
    <ligand>
        <name>substrate</name>
    </ligand>
</feature>
<dbReference type="InterPro" id="IPR001406">
    <property type="entry name" value="PsdUridine_synth_TruA"/>
</dbReference>
<gene>
    <name evidence="4" type="primary">truA</name>
    <name evidence="9" type="ordered locus">Hore_01500</name>
    <name evidence="10" type="ordered locus">Hore_02450</name>
</gene>
<dbReference type="InterPro" id="IPR020094">
    <property type="entry name" value="TruA/RsuA/RluB/E/F_N"/>
</dbReference>
<dbReference type="Proteomes" id="UP000000719">
    <property type="component" value="Chromosome"/>
</dbReference>
<dbReference type="InterPro" id="IPR020097">
    <property type="entry name" value="PsdUridine_synth_TruA_a/b_dom"/>
</dbReference>
<dbReference type="EMBL" id="CP001098">
    <property type="protein sequence ID" value="ACL68911.1"/>
    <property type="molecule type" value="Genomic_DNA"/>
</dbReference>
<evidence type="ECO:0000256" key="6">
    <source>
        <dbReference type="PIRSR" id="PIRSR001430-2"/>
    </source>
</evidence>
<name>B8D0U2_HALOH</name>
<dbReference type="OrthoDB" id="9811823at2"/>
<keyword evidence="9" id="KW-0456">Lyase</keyword>
<keyword evidence="11" id="KW-1185">Reference proteome</keyword>
<feature type="domain" description="Pseudouridine synthase I TruA alpha/beta" evidence="8">
    <location>
        <begin position="9"/>
        <end position="106"/>
    </location>
</feature>
<dbReference type="GO" id="GO:0160147">
    <property type="term" value="F:tRNA pseudouridine(38-40) synthase activity"/>
    <property type="evidence" value="ECO:0007669"/>
    <property type="project" value="UniProtKB-EC"/>
</dbReference>
<comment type="catalytic activity">
    <reaction evidence="4 7">
        <text>uridine(38/39/40) in tRNA = pseudouridine(38/39/40) in tRNA</text>
        <dbReference type="Rhea" id="RHEA:22376"/>
        <dbReference type="Rhea" id="RHEA-COMP:10085"/>
        <dbReference type="Rhea" id="RHEA-COMP:10087"/>
        <dbReference type="ChEBI" id="CHEBI:65314"/>
        <dbReference type="ChEBI" id="CHEBI:65315"/>
        <dbReference type="EC" id="5.4.99.12"/>
    </reaction>
</comment>
<protein>
    <recommendedName>
        <fullName evidence="4">tRNA pseudouridine synthase A</fullName>
        <ecNumber evidence="4">5.4.99.12</ecNumber>
    </recommendedName>
    <alternativeName>
        <fullName evidence="4">tRNA pseudouridine(38-40) synthase</fullName>
    </alternativeName>
    <alternativeName>
        <fullName evidence="4">tRNA pseudouridylate synthase I</fullName>
    </alternativeName>
    <alternativeName>
        <fullName evidence="4">tRNA-uridine isomerase I</fullName>
    </alternativeName>
</protein>
<reference evidence="9 11" key="1">
    <citation type="journal article" date="2009" name="PLoS ONE">
        <title>Genome analysis of the anaerobic thermohalophilic bacterium Halothermothrix orenii.</title>
        <authorList>
            <person name="Mavromatis K."/>
            <person name="Ivanova N."/>
            <person name="Anderson I."/>
            <person name="Lykidis A."/>
            <person name="Hooper S.D."/>
            <person name="Sun H."/>
            <person name="Kunin V."/>
            <person name="Lapidus A."/>
            <person name="Hugenholtz P."/>
            <person name="Patel B."/>
            <person name="Kyrpides N.C."/>
        </authorList>
    </citation>
    <scope>NUCLEOTIDE SEQUENCE [LARGE SCALE GENOMIC DNA]</scope>
    <source>
        <strain evidence="9">H 168</strain>
        <strain evidence="11">H 168 / OCM 544 / DSM 9562</strain>
    </source>
</reference>
<dbReference type="GO" id="GO:0031119">
    <property type="term" value="P:tRNA pseudouridine synthesis"/>
    <property type="evidence" value="ECO:0007669"/>
    <property type="project" value="UniProtKB-UniRule"/>
</dbReference>
<dbReference type="SUPFAM" id="SSF55120">
    <property type="entry name" value="Pseudouridine synthase"/>
    <property type="match status" value="1"/>
</dbReference>
<evidence type="ECO:0000256" key="2">
    <source>
        <dbReference type="ARBA" id="ARBA00022694"/>
    </source>
</evidence>
<sequence length="246" mass="27762">MERNIKITVEYDGTNYSGWQIQNNTPETIQGVLSKCLFDINKSPVKLIGASRTDAGVHARGQVANFRLKVGIPVERIPLALNSKLPPDIVCKDAEEVTEDFHARFDARGKRYIYRILNSEYPSPFLRNYTYFIPHNLNIDKMREAGSLLIGEHDFASFQASGGSNKTTVRTITKLDIYRDQYQIKIEVCGNGFLYKMVRIIAGTLIEVGLGKRTVKSVGQLLEIKDRDRAGFTAPPRGLTLIEVFY</sequence>
<evidence type="ECO:0000256" key="3">
    <source>
        <dbReference type="ARBA" id="ARBA00023235"/>
    </source>
</evidence>
<dbReference type="Gene3D" id="3.30.70.660">
    <property type="entry name" value="Pseudouridine synthase I, catalytic domain, C-terminal subdomain"/>
    <property type="match status" value="1"/>
</dbReference>
<evidence type="ECO:0000256" key="7">
    <source>
        <dbReference type="RuleBase" id="RU003792"/>
    </source>
</evidence>
<dbReference type="EC" id="5.4.99.12" evidence="4"/>
<organism evidence="9 11">
    <name type="scientific">Halothermothrix orenii (strain H 168 / OCM 544 / DSM 9562)</name>
    <dbReference type="NCBI Taxonomy" id="373903"/>
    <lineage>
        <taxon>Bacteria</taxon>
        <taxon>Bacillati</taxon>
        <taxon>Bacillota</taxon>
        <taxon>Clostridia</taxon>
        <taxon>Halanaerobiales</taxon>
        <taxon>Halothermotrichaceae</taxon>
        <taxon>Halothermothrix</taxon>
    </lineage>
</organism>
<dbReference type="HOGENOM" id="CLU_014673_0_1_9"/>
<keyword evidence="3 4" id="KW-0413">Isomerase</keyword>
<dbReference type="AlphaFoldDB" id="B8D0U2"/>
<dbReference type="KEGG" id="hor:Hore_01500"/>
<evidence type="ECO:0000259" key="8">
    <source>
        <dbReference type="Pfam" id="PF01416"/>
    </source>
</evidence>
<comment type="function">
    <text evidence="4">Formation of pseudouridine at positions 38, 39 and 40 in the anticodon stem and loop of transfer RNAs.</text>
</comment>
<dbReference type="EMBL" id="CP001098">
    <property type="protein sequence ID" value="ACL69006.1"/>
    <property type="molecule type" value="Genomic_DNA"/>
</dbReference>
<comment type="subunit">
    <text evidence="4">Homodimer.</text>
</comment>
<dbReference type="PANTHER" id="PTHR11142">
    <property type="entry name" value="PSEUDOURIDYLATE SYNTHASE"/>
    <property type="match status" value="1"/>
</dbReference>
<dbReference type="NCBIfam" id="TIGR00071">
    <property type="entry name" value="hisT_truA"/>
    <property type="match status" value="1"/>
</dbReference>
<dbReference type="RefSeq" id="WP_012635109.1">
    <property type="nucleotide sequence ID" value="NC_011899.1"/>
</dbReference>
<comment type="caution">
    <text evidence="4">Lacks conserved residue(s) required for the propagation of feature annotation.</text>
</comment>
<evidence type="ECO:0000313" key="11">
    <source>
        <dbReference type="Proteomes" id="UP000000719"/>
    </source>
</evidence>